<dbReference type="InterPro" id="IPR037045">
    <property type="entry name" value="S8pro/Inhibitor_I9_sf"/>
</dbReference>
<feature type="domain" description="Peptidase S8/S53" evidence="7">
    <location>
        <begin position="138"/>
        <end position="387"/>
    </location>
</feature>
<evidence type="ECO:0000313" key="8">
    <source>
        <dbReference type="EMBL" id="CAE7111017.1"/>
    </source>
</evidence>
<gene>
    <name evidence="8" type="ORF">RDB_LOCUS48427</name>
</gene>
<dbReference type="Gene3D" id="3.30.70.80">
    <property type="entry name" value="Peptidase S8 propeptide/proteinase inhibitor I9"/>
    <property type="match status" value="1"/>
</dbReference>
<sequence>MRTSLILSALAFVVPALSAPTVVPITKHAGPVKANSYIVKLKDDASKSAILDLLKAVLKLTGSLITYDACDPDQFNGFTSILKGDALAFVQRMQGVEYIEQDGIVSLVEHEVTGLDHSPHVAGGHHGAVLGRTDDSGGKGVIVYGIDTGIYIEHSCFGGRASFGASFVDISDGKSDMNGHGTRRHGWYGSLQGIWYCHQSQRNCSQRQVIRVGLYLIYSIEGRNFLVLDGSGSGSTSGVIAGVCWAFDHFKKHGKQPSVATMSLGGAPSPALNGAVEKAIKGGLHFTVAAGNNDMSAETSSPANVEVANTIGAVDEKDRKASFSNYGKLIDVWAPGVNITSAWIGSPDAKNTISGTSMATPYVAGILAVALSEYGQMSPAKLSTQLKENGKEIVTFDLESPTGLVAQTTSTHTLARKW</sequence>
<dbReference type="GO" id="GO:0006508">
    <property type="term" value="P:proteolysis"/>
    <property type="evidence" value="ECO:0007669"/>
    <property type="project" value="UniProtKB-KW"/>
</dbReference>
<dbReference type="SUPFAM" id="SSF54897">
    <property type="entry name" value="Protease propeptides/inhibitors"/>
    <property type="match status" value="1"/>
</dbReference>
<feature type="active site" description="Charge relay system" evidence="5">
    <location>
        <position position="147"/>
    </location>
</feature>
<dbReference type="EMBL" id="CAJNJQ010000955">
    <property type="protein sequence ID" value="CAE7111017.1"/>
    <property type="molecule type" value="Genomic_DNA"/>
</dbReference>
<dbReference type="PROSITE" id="PS00138">
    <property type="entry name" value="SUBTILASE_SER"/>
    <property type="match status" value="1"/>
</dbReference>
<dbReference type="InterPro" id="IPR050131">
    <property type="entry name" value="Peptidase_S8_subtilisin-like"/>
</dbReference>
<feature type="active site" description="Charge relay system" evidence="5">
    <location>
        <position position="180"/>
    </location>
</feature>
<dbReference type="Proteomes" id="UP000663827">
    <property type="component" value="Unassembled WGS sequence"/>
</dbReference>
<keyword evidence="6" id="KW-0732">Signal</keyword>
<dbReference type="PRINTS" id="PR00723">
    <property type="entry name" value="SUBTILISIN"/>
</dbReference>
<reference evidence="8" key="1">
    <citation type="submission" date="2021-01" db="EMBL/GenBank/DDBJ databases">
        <authorList>
            <person name="Kaushik A."/>
        </authorList>
    </citation>
    <scope>NUCLEOTIDE SEQUENCE</scope>
    <source>
        <strain evidence="8">AG5</strain>
    </source>
</reference>
<dbReference type="Pfam" id="PF00082">
    <property type="entry name" value="Peptidase_S8"/>
    <property type="match status" value="1"/>
</dbReference>
<dbReference type="SUPFAM" id="SSF52743">
    <property type="entry name" value="Subtilisin-like"/>
    <property type="match status" value="1"/>
</dbReference>
<feature type="signal peptide" evidence="6">
    <location>
        <begin position="1"/>
        <end position="18"/>
    </location>
</feature>
<evidence type="ECO:0000256" key="1">
    <source>
        <dbReference type="ARBA" id="ARBA00011073"/>
    </source>
</evidence>
<protein>
    <recommendedName>
        <fullName evidence="7">Peptidase S8/S53 domain-containing protein</fullName>
    </recommendedName>
</protein>
<dbReference type="CDD" id="cd04077">
    <property type="entry name" value="Peptidases_S8_PCSK9_ProteinaseK_like"/>
    <property type="match status" value="1"/>
</dbReference>
<dbReference type="PROSITE" id="PS51892">
    <property type="entry name" value="SUBTILASE"/>
    <property type="match status" value="1"/>
</dbReference>
<dbReference type="AlphaFoldDB" id="A0A8H3DUW7"/>
<dbReference type="Gene3D" id="3.40.50.200">
    <property type="entry name" value="Peptidase S8/S53 domain"/>
    <property type="match status" value="1"/>
</dbReference>
<dbReference type="PANTHER" id="PTHR43806:SF66">
    <property type="entry name" value="SERIN ENDOPEPTIDASE"/>
    <property type="match status" value="1"/>
</dbReference>
<evidence type="ECO:0000259" key="7">
    <source>
        <dbReference type="Pfam" id="PF00082"/>
    </source>
</evidence>
<name>A0A8H3DUW7_9AGAM</name>
<keyword evidence="4 5" id="KW-0720">Serine protease</keyword>
<accession>A0A8H3DUW7</accession>
<dbReference type="PANTHER" id="PTHR43806">
    <property type="entry name" value="PEPTIDASE S8"/>
    <property type="match status" value="1"/>
</dbReference>
<feature type="chain" id="PRO_5034395623" description="Peptidase S8/S53 domain-containing protein" evidence="6">
    <location>
        <begin position="19"/>
        <end position="418"/>
    </location>
</feature>
<dbReference type="InterPro" id="IPR000209">
    <property type="entry name" value="Peptidase_S8/S53_dom"/>
</dbReference>
<comment type="similarity">
    <text evidence="1 5">Belongs to the peptidase S8 family.</text>
</comment>
<proteinExistence type="inferred from homology"/>
<evidence type="ECO:0000256" key="5">
    <source>
        <dbReference type="PROSITE-ProRule" id="PRU01240"/>
    </source>
</evidence>
<comment type="caution">
    <text evidence="8">The sequence shown here is derived from an EMBL/GenBank/DDBJ whole genome shotgun (WGS) entry which is preliminary data.</text>
</comment>
<keyword evidence="2 5" id="KW-0645">Protease</keyword>
<dbReference type="InterPro" id="IPR023828">
    <property type="entry name" value="Peptidase_S8_Ser-AS"/>
</dbReference>
<dbReference type="GO" id="GO:0004252">
    <property type="term" value="F:serine-type endopeptidase activity"/>
    <property type="evidence" value="ECO:0007669"/>
    <property type="project" value="UniProtKB-UniRule"/>
</dbReference>
<feature type="active site" description="Charge relay system" evidence="5">
    <location>
        <position position="357"/>
    </location>
</feature>
<evidence type="ECO:0000313" key="9">
    <source>
        <dbReference type="Proteomes" id="UP000663827"/>
    </source>
</evidence>
<keyword evidence="3 5" id="KW-0378">Hydrolase</keyword>
<dbReference type="GO" id="GO:0005615">
    <property type="term" value="C:extracellular space"/>
    <property type="evidence" value="ECO:0007669"/>
    <property type="project" value="TreeGrafter"/>
</dbReference>
<dbReference type="InterPro" id="IPR034193">
    <property type="entry name" value="PCSK9_ProteinaseK-like"/>
</dbReference>
<organism evidence="8 9">
    <name type="scientific">Rhizoctonia solani</name>
    <dbReference type="NCBI Taxonomy" id="456999"/>
    <lineage>
        <taxon>Eukaryota</taxon>
        <taxon>Fungi</taxon>
        <taxon>Dikarya</taxon>
        <taxon>Basidiomycota</taxon>
        <taxon>Agaricomycotina</taxon>
        <taxon>Agaricomycetes</taxon>
        <taxon>Cantharellales</taxon>
        <taxon>Ceratobasidiaceae</taxon>
        <taxon>Rhizoctonia</taxon>
    </lineage>
</organism>
<evidence type="ECO:0000256" key="2">
    <source>
        <dbReference type="ARBA" id="ARBA00022670"/>
    </source>
</evidence>
<dbReference type="InterPro" id="IPR015500">
    <property type="entry name" value="Peptidase_S8_subtilisin-rel"/>
</dbReference>
<evidence type="ECO:0000256" key="3">
    <source>
        <dbReference type="ARBA" id="ARBA00022801"/>
    </source>
</evidence>
<dbReference type="InterPro" id="IPR036852">
    <property type="entry name" value="Peptidase_S8/S53_dom_sf"/>
</dbReference>
<evidence type="ECO:0000256" key="6">
    <source>
        <dbReference type="SAM" id="SignalP"/>
    </source>
</evidence>
<evidence type="ECO:0000256" key="4">
    <source>
        <dbReference type="ARBA" id="ARBA00022825"/>
    </source>
</evidence>